<dbReference type="PANTHER" id="PTHR30093:SF2">
    <property type="entry name" value="TYPE II SECRETION SYSTEM PROTEIN H"/>
    <property type="match status" value="1"/>
</dbReference>
<dbReference type="KEGG" id="ftj:FTUN_1246"/>
<reference evidence="3" key="1">
    <citation type="submission" date="2020-05" db="EMBL/GenBank/DDBJ databases">
        <title>Frigoriglobus tundricola gen. nov., sp. nov., a psychrotolerant cellulolytic planctomycete of the family Gemmataceae with two divergent copies of 16S rRNA gene.</title>
        <authorList>
            <person name="Kulichevskaya I.S."/>
            <person name="Ivanova A.A."/>
            <person name="Naumoff D.G."/>
            <person name="Beletsky A.V."/>
            <person name="Rijpstra W.I.C."/>
            <person name="Sinninghe Damste J.S."/>
            <person name="Mardanov A.V."/>
            <person name="Ravin N.V."/>
            <person name="Dedysh S.N."/>
        </authorList>
    </citation>
    <scope>NUCLEOTIDE SEQUENCE [LARGE SCALE GENOMIC DNA]</scope>
    <source>
        <strain evidence="3">PL17</strain>
    </source>
</reference>
<dbReference type="Pfam" id="PF07596">
    <property type="entry name" value="SBP_bac_10"/>
    <property type="match status" value="1"/>
</dbReference>
<dbReference type="InterPro" id="IPR045584">
    <property type="entry name" value="Pilin-like"/>
</dbReference>
<name>A0A6M5YI69_9BACT</name>
<dbReference type="AlphaFoldDB" id="A0A6M5YI69"/>
<organism evidence="2 3">
    <name type="scientific">Frigoriglobus tundricola</name>
    <dbReference type="NCBI Taxonomy" id="2774151"/>
    <lineage>
        <taxon>Bacteria</taxon>
        <taxon>Pseudomonadati</taxon>
        <taxon>Planctomycetota</taxon>
        <taxon>Planctomycetia</taxon>
        <taxon>Gemmatales</taxon>
        <taxon>Gemmataceae</taxon>
        <taxon>Frigoriglobus</taxon>
    </lineage>
</organism>
<proteinExistence type="predicted"/>
<dbReference type="Proteomes" id="UP000503447">
    <property type="component" value="Chromosome"/>
</dbReference>
<evidence type="ECO:0000313" key="3">
    <source>
        <dbReference type="Proteomes" id="UP000503447"/>
    </source>
</evidence>
<evidence type="ECO:0000259" key="1">
    <source>
        <dbReference type="Pfam" id="PF07596"/>
    </source>
</evidence>
<dbReference type="PANTHER" id="PTHR30093">
    <property type="entry name" value="GENERAL SECRETION PATHWAY PROTEIN G"/>
    <property type="match status" value="1"/>
</dbReference>
<dbReference type="NCBIfam" id="TIGR04294">
    <property type="entry name" value="pre_pil_HX9DG"/>
    <property type="match status" value="1"/>
</dbReference>
<protein>
    <recommendedName>
        <fullName evidence="1">DUF1559 domain-containing protein</fullName>
    </recommendedName>
</protein>
<gene>
    <name evidence="2" type="ORF">FTUN_1246</name>
</gene>
<dbReference type="SUPFAM" id="SSF54523">
    <property type="entry name" value="Pili subunits"/>
    <property type="match status" value="1"/>
</dbReference>
<dbReference type="RefSeq" id="WP_227254769.1">
    <property type="nucleotide sequence ID" value="NZ_CP053452.2"/>
</dbReference>
<feature type="domain" description="DUF1559" evidence="1">
    <location>
        <begin position="36"/>
        <end position="297"/>
    </location>
</feature>
<sequence>MIPTPDRPRPGFTLFDLAVATALGLVALGLLLPAVQKARAGDARKRCENNLKKMGSAVQGYATARDDLLPNNLTITPVPGSAPPMNGIGPPYGSWNTLLLPHLGHEKEYRAFDLRYDWSDAKDSTNQKAAAARVPEFVCPGAPNPERTVRTKDAAGTEFAAGVTDYCGVPAAYSNDTQPSNLHAGAMNYRYGSYQIHNTDIGDGTSNTIIVVEMGDKPNGWRAGKLVHDNADKVHTNTGIGSGQWAAPNWNHIRSYSFDGATAFGECAVNCSNGAAIYGFHDGGANALFVDGSVRFLGRANTSQALLIALVTTNGGEPLAAGDF</sequence>
<accession>A0A6M5YI69</accession>
<keyword evidence="3" id="KW-1185">Reference proteome</keyword>
<evidence type="ECO:0000313" key="2">
    <source>
        <dbReference type="EMBL" id="QJW93735.1"/>
    </source>
</evidence>
<dbReference type="InterPro" id="IPR011453">
    <property type="entry name" value="DUF1559"/>
</dbReference>
<dbReference type="EMBL" id="CP053452">
    <property type="protein sequence ID" value="QJW93735.1"/>
    <property type="molecule type" value="Genomic_DNA"/>
</dbReference>
<dbReference type="InterPro" id="IPR027558">
    <property type="entry name" value="Pre_pil_HX9DG_C"/>
</dbReference>